<dbReference type="AlphaFoldDB" id="A0A6J4L0T8"/>
<sequence>GGNVNPQLVTARLLRALAAELS</sequence>
<protein>
    <submittedName>
        <fullName evidence="1">Uncharacterized protein</fullName>
    </submittedName>
</protein>
<name>A0A6J4L0T8_9BACT</name>
<reference evidence="1" key="1">
    <citation type="submission" date="2020-02" db="EMBL/GenBank/DDBJ databases">
        <authorList>
            <person name="Meier V. D."/>
        </authorList>
    </citation>
    <scope>NUCLEOTIDE SEQUENCE</scope>
    <source>
        <strain evidence="1">AVDCRST_MAG40</strain>
    </source>
</reference>
<organism evidence="1">
    <name type="scientific">uncultured Gemmatimonadaceae bacterium</name>
    <dbReference type="NCBI Taxonomy" id="246130"/>
    <lineage>
        <taxon>Bacteria</taxon>
        <taxon>Pseudomonadati</taxon>
        <taxon>Gemmatimonadota</taxon>
        <taxon>Gemmatimonadia</taxon>
        <taxon>Gemmatimonadales</taxon>
        <taxon>Gemmatimonadaceae</taxon>
        <taxon>environmental samples</taxon>
    </lineage>
</organism>
<accession>A0A6J4L0T8</accession>
<gene>
    <name evidence="1" type="ORF">AVDCRST_MAG40-1389</name>
</gene>
<proteinExistence type="predicted"/>
<evidence type="ECO:0000313" key="1">
    <source>
        <dbReference type="EMBL" id="CAA9319399.1"/>
    </source>
</evidence>
<feature type="non-terminal residue" evidence="1">
    <location>
        <position position="1"/>
    </location>
</feature>
<dbReference type="EMBL" id="CADCTX010000437">
    <property type="protein sequence ID" value="CAA9319399.1"/>
    <property type="molecule type" value="Genomic_DNA"/>
</dbReference>